<accession>A0AAE3XJY4</accession>
<name>A0AAE3XJY4_9DEIO</name>
<evidence type="ECO:0000259" key="2">
    <source>
        <dbReference type="Pfam" id="PF20432"/>
    </source>
</evidence>
<evidence type="ECO:0000256" key="1">
    <source>
        <dbReference type="SAM" id="MobiDB-lite"/>
    </source>
</evidence>
<dbReference type="Pfam" id="PF20432">
    <property type="entry name" value="Xre-like-HTH"/>
    <property type="match status" value="1"/>
</dbReference>
<reference evidence="3" key="1">
    <citation type="submission" date="2023-07" db="EMBL/GenBank/DDBJ databases">
        <title>Sorghum-associated microbial communities from plants grown in Nebraska, USA.</title>
        <authorList>
            <person name="Schachtman D."/>
        </authorList>
    </citation>
    <scope>NUCLEOTIDE SEQUENCE</scope>
    <source>
        <strain evidence="3">BE330</strain>
    </source>
</reference>
<evidence type="ECO:0000313" key="4">
    <source>
        <dbReference type="Proteomes" id="UP001185331"/>
    </source>
</evidence>
<dbReference type="Proteomes" id="UP001185331">
    <property type="component" value="Unassembled WGS sequence"/>
</dbReference>
<gene>
    <name evidence="3" type="ORF">J2Y00_004609</name>
</gene>
<feature type="compositionally biased region" description="Polar residues" evidence="1">
    <location>
        <begin position="125"/>
        <end position="140"/>
    </location>
</feature>
<dbReference type="InterPro" id="IPR046847">
    <property type="entry name" value="Xre-like_HTH"/>
</dbReference>
<proteinExistence type="predicted"/>
<dbReference type="AlphaFoldDB" id="A0AAE3XJY4"/>
<organism evidence="3 4">
    <name type="scientific">Deinococcus soli</name>
    <name type="common">ex Cha et al. 2016</name>
    <dbReference type="NCBI Taxonomy" id="1309411"/>
    <lineage>
        <taxon>Bacteria</taxon>
        <taxon>Thermotogati</taxon>
        <taxon>Deinococcota</taxon>
        <taxon>Deinococci</taxon>
        <taxon>Deinococcales</taxon>
        <taxon>Deinococcaceae</taxon>
        <taxon>Deinococcus</taxon>
    </lineage>
</organism>
<feature type="domain" description="Antitoxin Xre-like helix-turn-helix" evidence="2">
    <location>
        <begin position="15"/>
        <end position="63"/>
    </location>
</feature>
<evidence type="ECO:0000313" key="3">
    <source>
        <dbReference type="EMBL" id="MDR6220978.1"/>
    </source>
</evidence>
<dbReference type="EMBL" id="JAVDQK010000020">
    <property type="protein sequence ID" value="MDR6220978.1"/>
    <property type="molecule type" value="Genomic_DNA"/>
</dbReference>
<dbReference type="GO" id="GO:0003677">
    <property type="term" value="F:DNA binding"/>
    <property type="evidence" value="ECO:0007669"/>
    <property type="project" value="InterPro"/>
</dbReference>
<protein>
    <submittedName>
        <fullName evidence="3">Uncharacterized protein (DUF2384 family)</fullName>
    </submittedName>
</protein>
<sequence length="148" mass="16103">MPGPPLHVTTSTARSLAAVTRLLTQWGLPHAQQAHLLGFTNRALRRAQREAAPRLSPEQQDRLRLLSAILSALLTLYSPRTVGGWLSRPNNREPFHGQRPLDVLLAGGLPALRSTLQLLSGDLSGQFSSTPASRQQASQLPQPPIDLD</sequence>
<feature type="region of interest" description="Disordered" evidence="1">
    <location>
        <begin position="125"/>
        <end position="148"/>
    </location>
</feature>
<dbReference type="RefSeq" id="WP_309858420.1">
    <property type="nucleotide sequence ID" value="NZ_JAVDQJ010000019.1"/>
</dbReference>
<comment type="caution">
    <text evidence="3">The sequence shown here is derived from an EMBL/GenBank/DDBJ whole genome shotgun (WGS) entry which is preliminary data.</text>
</comment>